<feature type="compositionally biased region" description="Low complexity" evidence="2">
    <location>
        <begin position="917"/>
        <end position="931"/>
    </location>
</feature>
<comment type="caution">
    <text evidence="4">The sequence shown here is derived from an EMBL/GenBank/DDBJ whole genome shotgun (WGS) entry which is preliminary data.</text>
</comment>
<dbReference type="VEuPathDB" id="FungiDB:TREMEDRAFT_36907"/>
<evidence type="ECO:0000313" key="5">
    <source>
        <dbReference type="Proteomes" id="UP000289152"/>
    </source>
</evidence>
<dbReference type="PANTHER" id="PTHR10063">
    <property type="entry name" value="TUBERIN"/>
    <property type="match status" value="1"/>
</dbReference>
<feature type="compositionally biased region" description="Pro residues" evidence="2">
    <location>
        <begin position="29"/>
        <end position="43"/>
    </location>
</feature>
<accession>A0A4V1M2X5</accession>
<feature type="compositionally biased region" description="Basic and acidic residues" evidence="2">
    <location>
        <begin position="1134"/>
        <end position="1151"/>
    </location>
</feature>
<feature type="compositionally biased region" description="Polar residues" evidence="2">
    <location>
        <begin position="425"/>
        <end position="443"/>
    </location>
</feature>
<dbReference type="InterPro" id="IPR027107">
    <property type="entry name" value="Tuberin/Ral-act_asu"/>
</dbReference>
<name>A0A4V1M2X5_TREME</name>
<dbReference type="InterPro" id="IPR035974">
    <property type="entry name" value="Rap/Ran-GAP_sf"/>
</dbReference>
<feature type="region of interest" description="Disordered" evidence="2">
    <location>
        <begin position="911"/>
        <end position="995"/>
    </location>
</feature>
<feature type="compositionally biased region" description="Polar residues" evidence="2">
    <location>
        <begin position="966"/>
        <end position="986"/>
    </location>
</feature>
<sequence>MPHRDKMSERRASALGIGQGTESGSQSHHPPPPLPSTQPPAPTPGAGLSARGFLPMIFGITRPANASSRSSSSSETRKLTDNSAERSASTRRSPESSRATILLEQQARPPTPPPFDFDEAVRILQDEEASSDELAENAKAVAVWIANLYIDNEDIFGLTDSSKLIPRVEQNKIDALYKVAIHLAGERSSQSTTLRTSAIRLLAALIGASPPPPSLIDTSPDTPYLTIPAVYQVITLSNSIVDVDQIFVKIGALKALTKNGADVRYMTGIIGYLVRLLPNLSDEWISWCGKRNEPPVDWFQPSLGSAHPYGPLKPATVAQAIIAIFDLLCGIISKNIILFTSEDYTRIIQPMLDLLWCGVSASASIGDEKVSLGVAASTTSTRRNSPASTTLNSPSKLNANIPIGPEHPSRSSTSRSRQTTTSSRGTPGNSRHTPRQPSTSGLTSPPVAAGFTVPSPSVRSSFSRQAPMQCSLKWTMILPSFCLFVETLATDSLIGDTDLEKVVALLCLAFGQDQEDTMPDYGWAAATQLLVVVTSSRGGRRCEQAIRNILAGRRVVISVSDAARMPSEDRKVTRGAVVASRRFLPSLDNDPNSTIVLSLASLLPSLKAAQSFSRFPGENQQGERARWQPVDYEILAFLQDHLSWLEEDGTTSRRPGDVWIEGQTACELLLNMIPVVSDLRKEQLASDALFTRQVDAIHPLVDIMSSIIRQIPSAINRLRPSTSDALPFYHPKYIELLLELSIYLDEPTASIVVEYYQRECLCLPHHQRWIPNIWKLIKAFFLTSSNLPATRQKLTIFLFKDVYAYAEDLPEYRSEYVDQVIVPFLEQVLVDAQDEDFQKLALDVLVSAAVAETLERDEERRRARATMSTPMLVAEDAAPLPSDSVKEAAAGGSFHSIRKLIIRMAAQTPCKGELDPTRTQSPPSSTVVSPQLGSTDLNRSRSTKAAAARAQLSLSPQSKTADLPSISATMASLDNSRQTDSPPSTGHRTKPPHSTCKSVHAVVALIAIFTRLAFSSASSPGSLVKAARTPASTRCITIYRDLLGLLFPMTSSSLEASASSSAVPARCPRARIIILQWLMRLRADGKHRIFIRRRIDIAAMPFAEILHRTRQGDATIDPPDTRRVRTPAGPSRSENNEERGRASRNRDEGHRSRSRSKQPPITRGPEPVSYNPLWFIPEPPIFELPPDALPSEGMTTYNPNFPSLRDEASPPVEGVWLPVSEYLRVLNGIIRSHDWELVSYVLSFLPLQLRNKPFFHGARAATEVRALVEALCEGVMSTSLPWEKRFNVPSFITRIKINAVAYQSLSILISYSSILSREQNDLLIQAFAEGLQGRREVSKPVIQALTLCVYELDTYLGRHLLAIVERMKDIISTTAIAVHILEFLVAVCRHGQLFKNFTQDHYRLVFAVATGYISEHNARSEQPAGDRQEFTLSQQVIDLAYFSIYVWFMAIKLPQRHLYVSDIVKRLVQAKSRRTAVDEKAEVCFDWLARYTYGNADPQPAKSFLGDLVMSDENEEAIKKQSWLLEREIVTIWVNARSGWTRIEITRPTGTILQTGKLENVPLLDLGEANADLVTLPAVLMANRTILRPSTEEASTAKDLSIAGAENEEQIGKVSSEDIVKKIVNVKSSVPPPEDFDRDSQHGYIWSGATPSQRRKDVAIEPAYVFLQLLSAYPYSSLDAPRGRIIPSEEKYMRALKNIGYTPVIDTMKIAVIYVAPGQIAEDEILSNIDGSPLYLDFLQGLGRILRLKGQVDVSVGGLDTEDDSDGEYAYAWWDDLTQTVYHTVTMMPNLETSTQNNKKRLIGNDFVKIVYNDSGGIFAFDTIKTAFNLINIIITPHSPATALTSVPEDQYGGDFFTVTLQRAPGIPDFSPLGEGKVVSRRSLPILVRQIAQLANDMAARFTHIRDASDMSQAEYITPWRSRWQAIERLRANLPPVEIPDEDDTLAREVLLREPLSEFHSQIVLHKRQFPYGGRAVGGIKPTMDDNGGARVVTQL</sequence>
<dbReference type="Pfam" id="PF11864">
    <property type="entry name" value="DUF3384"/>
    <property type="match status" value="1"/>
</dbReference>
<gene>
    <name evidence="4" type="ORF">M231_07854</name>
</gene>
<feature type="compositionally biased region" description="Basic and acidic residues" evidence="2">
    <location>
        <begin position="1"/>
        <end position="12"/>
    </location>
</feature>
<dbReference type="InterPro" id="IPR024584">
    <property type="entry name" value="Tuberin_N"/>
</dbReference>
<dbReference type="EMBL" id="SDIL01000176">
    <property type="protein sequence ID" value="RXK34890.1"/>
    <property type="molecule type" value="Genomic_DNA"/>
</dbReference>
<dbReference type="FunFam" id="3.40.50.11210:FF:000007">
    <property type="entry name" value="Tuberous sclerosis 2"/>
    <property type="match status" value="1"/>
</dbReference>
<dbReference type="STRING" id="5217.A0A4V1M2X5"/>
<feature type="region of interest" description="Disordered" evidence="2">
    <location>
        <begin position="376"/>
        <end position="450"/>
    </location>
</feature>
<dbReference type="PROSITE" id="PS50085">
    <property type="entry name" value="RAPGAP"/>
    <property type="match status" value="1"/>
</dbReference>
<dbReference type="SUPFAM" id="SSF111347">
    <property type="entry name" value="Rap/Ran-GAP"/>
    <property type="match status" value="1"/>
</dbReference>
<dbReference type="Proteomes" id="UP000289152">
    <property type="component" value="Unassembled WGS sequence"/>
</dbReference>
<evidence type="ECO:0000256" key="2">
    <source>
        <dbReference type="SAM" id="MobiDB-lite"/>
    </source>
</evidence>
<dbReference type="PANTHER" id="PTHR10063:SF0">
    <property type="entry name" value="TUBERIN"/>
    <property type="match status" value="1"/>
</dbReference>
<dbReference type="GO" id="GO:0032007">
    <property type="term" value="P:negative regulation of TOR signaling"/>
    <property type="evidence" value="ECO:0007669"/>
    <property type="project" value="TreeGrafter"/>
</dbReference>
<evidence type="ECO:0000256" key="1">
    <source>
        <dbReference type="ARBA" id="ARBA00022468"/>
    </source>
</evidence>
<feature type="region of interest" description="Disordered" evidence="2">
    <location>
        <begin position="1110"/>
        <end position="1166"/>
    </location>
</feature>
<dbReference type="GO" id="GO:0005096">
    <property type="term" value="F:GTPase activator activity"/>
    <property type="evidence" value="ECO:0007669"/>
    <property type="project" value="UniProtKB-KW"/>
</dbReference>
<feature type="region of interest" description="Disordered" evidence="2">
    <location>
        <begin position="1"/>
        <end position="114"/>
    </location>
</feature>
<feature type="compositionally biased region" description="Low complexity" evidence="2">
    <location>
        <begin position="410"/>
        <end position="424"/>
    </location>
</feature>
<protein>
    <recommendedName>
        <fullName evidence="3">Rap-GAP domain-containing protein</fullName>
    </recommendedName>
</protein>
<evidence type="ECO:0000259" key="3">
    <source>
        <dbReference type="PROSITE" id="PS50085"/>
    </source>
</evidence>
<dbReference type="InterPro" id="IPR000331">
    <property type="entry name" value="Rap/Ran_GAP_dom"/>
</dbReference>
<dbReference type="Gene3D" id="3.40.50.11210">
    <property type="entry name" value="Rap/Ran-GAP"/>
    <property type="match status" value="1"/>
</dbReference>
<dbReference type="InParanoid" id="A0A4V1M2X5"/>
<reference evidence="4 5" key="1">
    <citation type="submission" date="2016-06" db="EMBL/GenBank/DDBJ databases">
        <title>Evolution of pathogenesis and genome organization in the Tremellales.</title>
        <authorList>
            <person name="Cuomo C."/>
            <person name="Litvintseva A."/>
            <person name="Heitman J."/>
            <person name="Chen Y."/>
            <person name="Sun S."/>
            <person name="Springer D."/>
            <person name="Dromer F."/>
            <person name="Young S."/>
            <person name="Zeng Q."/>
            <person name="Chapman S."/>
            <person name="Gujja S."/>
            <person name="Saif S."/>
            <person name="Birren B."/>
        </authorList>
    </citation>
    <scope>NUCLEOTIDE SEQUENCE [LARGE SCALE GENOMIC DNA]</scope>
    <source>
        <strain evidence="4 5">ATCC 28783</strain>
    </source>
</reference>
<dbReference type="InterPro" id="IPR018515">
    <property type="entry name" value="Tuberin-type_domain"/>
</dbReference>
<keyword evidence="5" id="KW-1185">Reference proteome</keyword>
<dbReference type="Pfam" id="PF02145">
    <property type="entry name" value="Rap_GAP"/>
    <property type="match status" value="1"/>
</dbReference>
<dbReference type="Pfam" id="PF03542">
    <property type="entry name" value="Tuberin"/>
    <property type="match status" value="1"/>
</dbReference>
<dbReference type="OrthoDB" id="19311at2759"/>
<feature type="domain" description="Rap-GAP" evidence="3">
    <location>
        <begin position="1696"/>
        <end position="1930"/>
    </location>
</feature>
<feature type="compositionally biased region" description="Polar residues" evidence="2">
    <location>
        <begin position="376"/>
        <end position="398"/>
    </location>
</feature>
<proteinExistence type="predicted"/>
<dbReference type="GO" id="GO:0005634">
    <property type="term" value="C:nucleus"/>
    <property type="evidence" value="ECO:0007669"/>
    <property type="project" value="InterPro"/>
</dbReference>
<dbReference type="GO" id="GO:0051056">
    <property type="term" value="P:regulation of small GTPase mediated signal transduction"/>
    <property type="evidence" value="ECO:0007669"/>
    <property type="project" value="InterPro"/>
</dbReference>
<feature type="compositionally biased region" description="Basic and acidic residues" evidence="2">
    <location>
        <begin position="75"/>
        <end position="84"/>
    </location>
</feature>
<dbReference type="GO" id="GO:0033596">
    <property type="term" value="C:TSC1-TSC2 complex"/>
    <property type="evidence" value="ECO:0007669"/>
    <property type="project" value="TreeGrafter"/>
</dbReference>
<evidence type="ECO:0000313" key="4">
    <source>
        <dbReference type="EMBL" id="RXK34890.1"/>
    </source>
</evidence>
<feature type="compositionally biased region" description="Polar residues" evidence="2">
    <location>
        <begin position="85"/>
        <end position="99"/>
    </location>
</feature>
<keyword evidence="1" id="KW-0343">GTPase activation</keyword>
<organism evidence="4 5">
    <name type="scientific">Tremella mesenterica</name>
    <name type="common">Jelly fungus</name>
    <dbReference type="NCBI Taxonomy" id="5217"/>
    <lineage>
        <taxon>Eukaryota</taxon>
        <taxon>Fungi</taxon>
        <taxon>Dikarya</taxon>
        <taxon>Basidiomycota</taxon>
        <taxon>Agaricomycotina</taxon>
        <taxon>Tremellomycetes</taxon>
        <taxon>Tremellales</taxon>
        <taxon>Tremellaceae</taxon>
        <taxon>Tremella</taxon>
    </lineage>
</organism>
<feature type="compositionally biased region" description="Low complexity" evidence="2">
    <location>
        <begin position="943"/>
        <end position="958"/>
    </location>
</feature>